<keyword evidence="2" id="KW-1185">Reference proteome</keyword>
<protein>
    <submittedName>
        <fullName evidence="1">Uncharacterized protein</fullName>
    </submittedName>
</protein>
<dbReference type="EMBL" id="CM040976">
    <property type="protein sequence ID" value="MCJ8729829.1"/>
    <property type="molecule type" value="Genomic_DNA"/>
</dbReference>
<comment type="caution">
    <text evidence="1">The sequence shown here is derived from an EMBL/GenBank/DDBJ whole genome shotgun (WGS) entry which is preliminary data.</text>
</comment>
<evidence type="ECO:0000313" key="1">
    <source>
        <dbReference type="EMBL" id="MCJ8729829.1"/>
    </source>
</evidence>
<name>A0ACC5Y2K7_9TELE</name>
<organism evidence="1 2">
    <name type="scientific">Pangasius djambal</name>
    <dbReference type="NCBI Taxonomy" id="1691987"/>
    <lineage>
        <taxon>Eukaryota</taxon>
        <taxon>Metazoa</taxon>
        <taxon>Chordata</taxon>
        <taxon>Craniata</taxon>
        <taxon>Vertebrata</taxon>
        <taxon>Euteleostomi</taxon>
        <taxon>Actinopterygii</taxon>
        <taxon>Neopterygii</taxon>
        <taxon>Teleostei</taxon>
        <taxon>Ostariophysi</taxon>
        <taxon>Siluriformes</taxon>
        <taxon>Pangasiidae</taxon>
        <taxon>Pangasius</taxon>
    </lineage>
</organism>
<sequence>MGRTCKLCTHRAEAGLGPAAPEVRGTEGSFERNFQGNFPEVSFCPPHSLPPFRANRATLLLLSRSHSVSVHFHRNTVLCVCVVFFLESTAYTAASLRSFSSLEERVGMSV</sequence>
<proteinExistence type="predicted"/>
<reference evidence="1" key="1">
    <citation type="submission" date="2020-02" db="EMBL/GenBank/DDBJ databases">
        <title>Genome sequencing of the panga catfish, Pangasius djambal.</title>
        <authorList>
            <person name="Wen M."/>
            <person name="Zahm M."/>
            <person name="Roques C."/>
            <person name="Cabau C."/>
            <person name="Klopp C."/>
            <person name="Donnadieu C."/>
            <person name="Jouanno E."/>
            <person name="Avarre J.-C."/>
            <person name="Campet M."/>
            <person name="Ha T."/>
            <person name="Dugue R."/>
            <person name="Lampietro C."/>
            <person name="Louis A."/>
            <person name="Herpin A."/>
            <person name="Echchiki A."/>
            <person name="Berthelot C."/>
            <person name="Parey E."/>
            <person name="Roest-Crollius H."/>
            <person name="Braasch I."/>
            <person name="Postlethwait J.H."/>
            <person name="Bobe J."/>
            <person name="Montfort J."/>
            <person name="Bouchez O."/>
            <person name="Begum T."/>
            <person name="Schartl M."/>
            <person name="Gustiano R."/>
            <person name="Guiguen Y."/>
        </authorList>
    </citation>
    <scope>NUCLEOTIDE SEQUENCE</scope>
    <source>
        <strain evidence="1">Pdj_M5554</strain>
    </source>
</reference>
<gene>
    <name evidence="1" type="ORF">PDJAM_G00111510</name>
</gene>
<accession>A0ACC5Y2K7</accession>
<dbReference type="Proteomes" id="UP000830395">
    <property type="component" value="Chromosome 2"/>
</dbReference>
<evidence type="ECO:0000313" key="2">
    <source>
        <dbReference type="Proteomes" id="UP000830395"/>
    </source>
</evidence>